<dbReference type="EMBL" id="AOLM01000019">
    <property type="protein sequence ID" value="ELZ92645.1"/>
    <property type="molecule type" value="Genomic_DNA"/>
</dbReference>
<dbReference type="RefSeq" id="WP_007275025.1">
    <property type="nucleotide sequence ID" value="NZ_AOLM01000019.1"/>
</dbReference>
<reference evidence="1 2" key="1">
    <citation type="journal article" date="2014" name="PLoS Genet.">
        <title>Phylogenetically driven sequencing of extremely halophilic archaea reveals strategies for static and dynamic osmo-response.</title>
        <authorList>
            <person name="Becker E.A."/>
            <person name="Seitzer P.M."/>
            <person name="Tritt A."/>
            <person name="Larsen D."/>
            <person name="Krusor M."/>
            <person name="Yao A.I."/>
            <person name="Wu D."/>
            <person name="Madern D."/>
            <person name="Eisen J.A."/>
            <person name="Darling A.E."/>
            <person name="Facciotti M.T."/>
        </authorList>
    </citation>
    <scope>NUCLEOTIDE SEQUENCE [LARGE SCALE GENOMIC DNA]</scope>
    <source>
        <strain evidence="1 2">ATCC BAA-897</strain>
    </source>
</reference>
<comment type="caution">
    <text evidence="1">The sequence shown here is derived from an EMBL/GenBank/DDBJ whole genome shotgun (WGS) entry which is preliminary data.</text>
</comment>
<gene>
    <name evidence="1" type="ORF">C441_10513</name>
</gene>
<dbReference type="Proteomes" id="UP000011508">
    <property type="component" value="Unassembled WGS sequence"/>
</dbReference>
<keyword evidence="2" id="KW-1185">Reference proteome</keyword>
<accession>M0I765</accession>
<evidence type="ECO:0000313" key="2">
    <source>
        <dbReference type="Proteomes" id="UP000011508"/>
    </source>
</evidence>
<dbReference type="AlphaFoldDB" id="M0I765"/>
<proteinExistence type="predicted"/>
<name>M0I765_9EURY</name>
<protein>
    <submittedName>
        <fullName evidence="1">Uncharacterized protein</fullName>
    </submittedName>
</protein>
<sequence length="134" mass="15035">MSDSTTGDIAPTERRTAFETVARREFYAELEANASEIYDASVDLGDALLAGEPISLDLIQKLREALFHASVELEENFAPLAGHSKAPLHVELYHGLHSEGRASEWRELEPRESRRARALLSRTAEELEEMEANR</sequence>
<evidence type="ECO:0000313" key="1">
    <source>
        <dbReference type="EMBL" id="ELZ92645.1"/>
    </source>
</evidence>
<organism evidence="1 2">
    <name type="scientific">Haloferax sulfurifontis ATCC BAA-897</name>
    <dbReference type="NCBI Taxonomy" id="662480"/>
    <lineage>
        <taxon>Archaea</taxon>
        <taxon>Methanobacteriati</taxon>
        <taxon>Methanobacteriota</taxon>
        <taxon>Stenosarchaea group</taxon>
        <taxon>Halobacteria</taxon>
        <taxon>Halobacteriales</taxon>
        <taxon>Haloferacaceae</taxon>
        <taxon>Haloferax</taxon>
    </lineage>
</organism>